<gene>
    <name evidence="1" type="ORF">GAP52_088</name>
</gene>
<dbReference type="RefSeq" id="YP_006987738.1">
    <property type="nucleotide sequence ID" value="NC_019402.1"/>
</dbReference>
<reference evidence="1 2" key="1">
    <citation type="submission" date="2011-10" db="EMBL/GenBank/DDBJ databases">
        <authorList>
            <person name="Burke D."/>
        </authorList>
    </citation>
    <scope>NUCLEOTIDE SEQUENCE [LARGE SCALE GENOMIC DNA]</scope>
    <source>
        <strain evidence="1">VB_CsaP_GAP-52</strain>
    </source>
</reference>
<proteinExistence type="predicted"/>
<dbReference type="KEGG" id="vg:13994403"/>
<protein>
    <submittedName>
        <fullName evidence="1">Uncharacterized protein</fullName>
    </submittedName>
</protein>
<name>K4F7Y2_9CAUD</name>
<dbReference type="EMBL" id="JN882286">
    <property type="protein sequence ID" value="AFC22082.1"/>
    <property type="molecule type" value="Genomic_DNA"/>
</dbReference>
<organism evidence="1 2">
    <name type="scientific">Cronobacter phage vB_CsaP_GAP52</name>
    <dbReference type="NCBI Taxonomy" id="1141137"/>
    <lineage>
        <taxon>Viruses</taxon>
        <taxon>Duplodnaviria</taxon>
        <taxon>Heunggongvirae</taxon>
        <taxon>Uroviricota</taxon>
        <taxon>Caudoviricetes</taxon>
        <taxon>Grimontviridae</taxon>
        <taxon>Crifsvirus</taxon>
        <taxon>Crifsvirus GAP52</taxon>
    </lineage>
</organism>
<keyword evidence="2" id="KW-1185">Reference proteome</keyword>
<evidence type="ECO:0000313" key="1">
    <source>
        <dbReference type="EMBL" id="AFC22082.1"/>
    </source>
</evidence>
<dbReference type="Proteomes" id="UP000000456">
    <property type="component" value="Segment"/>
</dbReference>
<accession>K4F7Y2</accession>
<evidence type="ECO:0000313" key="2">
    <source>
        <dbReference type="Proteomes" id="UP000000456"/>
    </source>
</evidence>
<dbReference type="GeneID" id="13994403"/>
<sequence>MNLTQVLKDQLDKEGAILDNAKRDDKNVRAAIQVSKEIRKVLAENIRGIKAQIKESDRASNGAKSSLLRRSLAFFREQYNDLFEEIYMLRAQKGMITSYLKTQTELVVSLDTEWEKAKANEAE</sequence>